<proteinExistence type="predicted"/>
<evidence type="ECO:0000313" key="1">
    <source>
        <dbReference type="Proteomes" id="UP000887579"/>
    </source>
</evidence>
<protein>
    <submittedName>
        <fullName evidence="2">DUF38 domain-containing protein</fullName>
    </submittedName>
</protein>
<name>A0AC34FAX0_9BILA</name>
<dbReference type="Proteomes" id="UP000887579">
    <property type="component" value="Unplaced"/>
</dbReference>
<sequence length="302" mass="35402">MQRILKNNILDKRNSSDIFNNLAESICLKMEVYSFKHPRPQSFSFPYTIKKYILKSATPKAWKKLIMTCKYFFLKNAVFPFAHLQAAGVERWYDRHQIIDTTKTIAKLCLYENLFGFPLTTISSLIPKLAECSVKRLLIRGQNLTWKEYQFLITSGSIEYFSFEKSTVKYSNGKMVILDKLLENLIIVRSISVRLCNPSIFGPDTVKNMVKFLPNFKKILVFVLDDLTEAFDISAFNDFIFQNETTEIRLGFDGIIPDAYKQKIDECCQKILKNPPKERVRIWYPGMDKIQFRQLEKLYDQK</sequence>
<organism evidence="1 2">
    <name type="scientific">Panagrolaimus sp. ES5</name>
    <dbReference type="NCBI Taxonomy" id="591445"/>
    <lineage>
        <taxon>Eukaryota</taxon>
        <taxon>Metazoa</taxon>
        <taxon>Ecdysozoa</taxon>
        <taxon>Nematoda</taxon>
        <taxon>Chromadorea</taxon>
        <taxon>Rhabditida</taxon>
        <taxon>Tylenchina</taxon>
        <taxon>Panagrolaimomorpha</taxon>
        <taxon>Panagrolaimoidea</taxon>
        <taxon>Panagrolaimidae</taxon>
        <taxon>Panagrolaimus</taxon>
    </lineage>
</organism>
<dbReference type="WBParaSite" id="ES5_v2.g14381.t1">
    <property type="protein sequence ID" value="ES5_v2.g14381.t1"/>
    <property type="gene ID" value="ES5_v2.g14381"/>
</dbReference>
<evidence type="ECO:0000313" key="2">
    <source>
        <dbReference type="WBParaSite" id="ES5_v2.g14381.t1"/>
    </source>
</evidence>
<accession>A0AC34FAX0</accession>
<reference evidence="2" key="1">
    <citation type="submission" date="2022-11" db="UniProtKB">
        <authorList>
            <consortium name="WormBaseParasite"/>
        </authorList>
    </citation>
    <scope>IDENTIFICATION</scope>
</reference>